<dbReference type="InterPro" id="IPR014867">
    <property type="entry name" value="Spore_coat_CotH_CotH2/3/7"/>
</dbReference>
<reference evidence="2" key="1">
    <citation type="submission" date="2023-01" db="EMBL/GenBank/DDBJ databases">
        <title>Human gut microbiome strain richness.</title>
        <authorList>
            <person name="Chen-Liaw A."/>
        </authorList>
    </citation>
    <scope>NUCLEOTIDE SEQUENCE</scope>
    <source>
        <strain evidence="2">B1_m1001713B170214d0_201011</strain>
    </source>
</reference>
<dbReference type="GeneID" id="57966989"/>
<dbReference type="Proteomes" id="UP001300871">
    <property type="component" value="Unassembled WGS sequence"/>
</dbReference>
<dbReference type="AlphaFoldDB" id="A0AAW6B2N8"/>
<accession>A0AAW6B2N8</accession>
<organism evidence="2 3">
    <name type="scientific">Clostridium symbiosum</name>
    <name type="common">Bacteroides symbiosus</name>
    <dbReference type="NCBI Taxonomy" id="1512"/>
    <lineage>
        <taxon>Bacteria</taxon>
        <taxon>Bacillati</taxon>
        <taxon>Bacillota</taxon>
        <taxon>Clostridia</taxon>
        <taxon>Lachnospirales</taxon>
        <taxon>Lachnospiraceae</taxon>
        <taxon>Otoolea</taxon>
    </lineage>
</organism>
<evidence type="ECO:0000256" key="1">
    <source>
        <dbReference type="SAM" id="Phobius"/>
    </source>
</evidence>
<feature type="transmembrane region" description="Helical" evidence="1">
    <location>
        <begin position="516"/>
        <end position="533"/>
    </location>
</feature>
<keyword evidence="1" id="KW-0812">Transmembrane</keyword>
<protein>
    <submittedName>
        <fullName evidence="2">CotH kinase family protein</fullName>
    </submittedName>
</protein>
<evidence type="ECO:0000313" key="2">
    <source>
        <dbReference type="EMBL" id="MDB2002344.1"/>
    </source>
</evidence>
<dbReference type="EMBL" id="JAQLGM010000068">
    <property type="protein sequence ID" value="MDB2002344.1"/>
    <property type="molecule type" value="Genomic_DNA"/>
</dbReference>
<evidence type="ECO:0000313" key="3">
    <source>
        <dbReference type="Proteomes" id="UP001300871"/>
    </source>
</evidence>
<proteinExistence type="predicted"/>
<name>A0AAW6B2N8_CLOSY</name>
<keyword evidence="1" id="KW-1133">Transmembrane helix</keyword>
<dbReference type="GO" id="GO:0016301">
    <property type="term" value="F:kinase activity"/>
    <property type="evidence" value="ECO:0007669"/>
    <property type="project" value="UniProtKB-KW"/>
</dbReference>
<gene>
    <name evidence="2" type="ORF">PM006_19280</name>
</gene>
<dbReference type="RefSeq" id="WP_003504595.1">
    <property type="nucleotide sequence ID" value="NZ_CACRUA010000015.1"/>
</dbReference>
<comment type="caution">
    <text evidence="2">The sequence shown here is derived from an EMBL/GenBank/DDBJ whole genome shotgun (WGS) entry which is preliminary data.</text>
</comment>
<dbReference type="Pfam" id="PF08757">
    <property type="entry name" value="CotH"/>
    <property type="match status" value="1"/>
</dbReference>
<keyword evidence="2" id="KW-0418">Kinase</keyword>
<sequence length="541" mass="62108">MGAKWKAATAIILFGISVCAVFGFWKYQEVDKKEDRIWHHELAAGADPTLGSDTIPEDYMVDESFTSHLPLVIIDTGGEEIVNYKYYDKETDAMLYPEGVDVYTKIQISVIDNQNSVNRIGEQPAITSSGKIKVRGNHSALLPKHQYRIKLLDEEGEKSGQPLLGMEASDDWILNGTQTDRSYLRTYLAMNLMGEMQPYTPDLRYCEVIIKKGGTYRYDGLYMMMEPIERGTGRVELSRYSPGNAAVPYLLKRDRYDASALSIPSYLDNFPDKRQDWELEWDNDAVLSLVYPNKDKITGQSIQKISDEITELEKALYSDDWMEFIQYRQMIDMESFCDYFIINEYLTSYDAGLHSTYFYKDIGGKIKMGPVWDFDGALDNGSHTLTDYNYIVMKQRPWFECMIQDPVFVNKLCDRYKELRKGILSDENVKEKATEGLKFLGNAIERDSVRWGTEYEASSLDEVVEKSTGLLVQRDCGNAQGEVQRIIDFAALHASYLDQHLYDIYVPWDGQKRRNSGLGILFIIAFFVSIILVQRAREGLR</sequence>
<keyword evidence="2" id="KW-0808">Transferase</keyword>
<keyword evidence="1" id="KW-0472">Membrane</keyword>